<dbReference type="SUPFAM" id="SSF56219">
    <property type="entry name" value="DNase I-like"/>
    <property type="match status" value="1"/>
</dbReference>
<dbReference type="PANTHER" id="PTHR11200">
    <property type="entry name" value="INOSITOL 5-PHOSPHATASE"/>
    <property type="match status" value="1"/>
</dbReference>
<dbReference type="STRING" id="1093900.A0A507AS67"/>
<feature type="compositionally biased region" description="Acidic residues" evidence="1">
    <location>
        <begin position="495"/>
        <end position="509"/>
    </location>
</feature>
<feature type="compositionally biased region" description="Basic and acidic residues" evidence="1">
    <location>
        <begin position="441"/>
        <end position="466"/>
    </location>
</feature>
<accession>A0A507AS67</accession>
<evidence type="ECO:0000259" key="2">
    <source>
        <dbReference type="SMART" id="SM00128"/>
    </source>
</evidence>
<gene>
    <name evidence="3" type="ORF">E0L32_006722</name>
</gene>
<dbReference type="InterPro" id="IPR013783">
    <property type="entry name" value="Ig-like_fold"/>
</dbReference>
<dbReference type="OrthoDB" id="7862313at2759"/>
<evidence type="ECO:0000256" key="1">
    <source>
        <dbReference type="SAM" id="MobiDB-lite"/>
    </source>
</evidence>
<dbReference type="CDD" id="cd04380">
    <property type="entry name" value="RhoGAP_OCRL1"/>
    <property type="match status" value="1"/>
</dbReference>
<feature type="compositionally biased region" description="Acidic residues" evidence="1">
    <location>
        <begin position="347"/>
        <end position="364"/>
    </location>
</feature>
<name>A0A507AS67_9PEZI</name>
<dbReference type="EMBL" id="SKBQ01000039">
    <property type="protein sequence ID" value="TPX12842.1"/>
    <property type="molecule type" value="Genomic_DNA"/>
</dbReference>
<dbReference type="InterPro" id="IPR047078">
    <property type="entry name" value="RhoGAP_OCRL1"/>
</dbReference>
<evidence type="ECO:0000313" key="3">
    <source>
        <dbReference type="EMBL" id="TPX12842.1"/>
    </source>
</evidence>
<dbReference type="Gene3D" id="3.60.10.10">
    <property type="entry name" value="Endonuclease/exonuclease/phosphatase"/>
    <property type="match status" value="1"/>
</dbReference>
<sequence>MASTSIAGPEPDATEAKLDELTSSPQSLHRAVHARRAEYIRPHRIRVKVGTWNVAAKPGTDKDLERWFVSGKGIDQRLASIDLSHNPAVIREDSSVALEDDPTAVRLVGGKDIGLYVLGLQEVVDLNAASQYVGRVYADSGAMDKWKLAIEAALPEGYQHIASEQMTGLLLLIYASPEVAPSITNVSTCPVGTGFLGYLGNKGSIATRIVLGETTRLLFLNCHLASGTDSSYVERRCWDVAHIVSRTQFDPVTHPGGVQEEEPEKVGDEDFAFWFGDLNFRLDGLPGDDIRRLLTLHTSGEYGAGQDAKNDSLGGEDPIVLRSSESSDESTDKRSEVSQSTNKSTDEESETLPDPDEFLPDPSDDPASLQATLDSLLPHDQLRRLMHQGKVFQDGWREGKVTFLPSYKYDVGTVGLFDSSEKQRAPSWCDRILYRTRKDKEEYQKRKLEEEEARKKDEEMKARGMEEAGDDDEVLFDYDPDNDGENPTKSSTSLDYDEYDDAEDEEPEEVVTKEGFVDRIRLDIYTSHQRIQSSDHKPIISIFTLDYDAVVPEMKAKVHAEVAKELDRAENEGRPGITIVVDKPDPKANEHGSDQAVYFGDVRYLQKKTTTLTLANTGRVAATFSFVEKPSTEDSDGPNDPQWLTPAFARSDPDAVESDAIDLGKEVTLEPGETVHALLEVWVNELSHVRMLNDGQLKLEDVLVLRVTDGRDHFIPVRAAWVPTCMGRSIDELIRVPDGGIRAFLTSRQDDGAPTGSIPYDLPVRCAAPKELFKLTEAVETLTERVVADAQMLEDCQIPQDKAGWPFADRLNSVDLEQLSAVIEALDEDKHITDAFDPETPALRRLEAVSEALVLFLRGLTDGVVTVPLWTRIEQATLPSLAKAAGDPAAEDDKQTVLDILSSAPNHNIAFVFLTTTLAKIVAELSPLSQADLEATRTPSAAGRGGAVGAALGSIGRRSSSFKASWAALDRRQARERRYAEVFGGLVCRAAGGRPEKSKEAKALEDRQRGVLELFLRRAREEGA</sequence>
<proteinExistence type="predicted"/>
<dbReference type="InterPro" id="IPR048869">
    <property type="entry name" value="OCRL-1_2_ASH"/>
</dbReference>
<dbReference type="Pfam" id="PF22669">
    <property type="entry name" value="Exo_endo_phos2"/>
    <property type="match status" value="2"/>
</dbReference>
<dbReference type="GO" id="GO:0046856">
    <property type="term" value="P:phosphatidylinositol dephosphorylation"/>
    <property type="evidence" value="ECO:0007669"/>
    <property type="project" value="InterPro"/>
</dbReference>
<feature type="domain" description="Inositol polyphosphate-related phosphatase" evidence="2">
    <location>
        <begin position="43"/>
        <end position="465"/>
    </location>
</feature>
<dbReference type="Pfam" id="PF21310">
    <property type="entry name" value="OCRL-like_ASH"/>
    <property type="match status" value="2"/>
</dbReference>
<feature type="region of interest" description="Disordered" evidence="1">
    <location>
        <begin position="301"/>
        <end position="369"/>
    </location>
</feature>
<dbReference type="SMART" id="SM00128">
    <property type="entry name" value="IPPc"/>
    <property type="match status" value="1"/>
</dbReference>
<feature type="compositionally biased region" description="Polar residues" evidence="1">
    <location>
        <begin position="485"/>
        <end position="494"/>
    </location>
</feature>
<feature type="compositionally biased region" description="Acidic residues" evidence="1">
    <location>
        <begin position="467"/>
        <end position="484"/>
    </location>
</feature>
<dbReference type="Gene3D" id="2.60.40.10">
    <property type="entry name" value="Immunoglobulins"/>
    <property type="match status" value="1"/>
</dbReference>
<feature type="region of interest" description="Disordered" evidence="1">
    <location>
        <begin position="441"/>
        <end position="510"/>
    </location>
</feature>
<dbReference type="PANTHER" id="PTHR11200:SF300">
    <property type="entry name" value="TYPE II INOSITOL 1,4,5-TRISPHOSPHATE 5-PHOSPHATASE"/>
    <property type="match status" value="1"/>
</dbReference>
<dbReference type="RefSeq" id="XP_030994553.1">
    <property type="nucleotide sequence ID" value="XM_031141386.1"/>
</dbReference>
<dbReference type="InterPro" id="IPR046985">
    <property type="entry name" value="IP5"/>
</dbReference>
<dbReference type="Proteomes" id="UP000319257">
    <property type="component" value="Unassembled WGS sequence"/>
</dbReference>
<reference evidence="3 4" key="1">
    <citation type="submission" date="2019-06" db="EMBL/GenBank/DDBJ databases">
        <title>Draft genome sequence of the filamentous fungus Phialemoniopsis curvata isolated from diesel fuel.</title>
        <authorList>
            <person name="Varaljay V.A."/>
            <person name="Lyon W.J."/>
            <person name="Crouch A.L."/>
            <person name="Drake C.E."/>
            <person name="Hollomon J.M."/>
            <person name="Nadeau L.J."/>
            <person name="Nunn H.S."/>
            <person name="Stevenson B.S."/>
            <person name="Bojanowski C.L."/>
            <person name="Crookes-Goodson W.J."/>
        </authorList>
    </citation>
    <scope>NUCLEOTIDE SEQUENCE [LARGE SCALE GENOMIC DNA]</scope>
    <source>
        <strain evidence="3 4">D216</strain>
    </source>
</reference>
<evidence type="ECO:0000313" key="4">
    <source>
        <dbReference type="Proteomes" id="UP000319257"/>
    </source>
</evidence>
<dbReference type="InterPro" id="IPR000300">
    <property type="entry name" value="IPPc"/>
</dbReference>
<dbReference type="AlphaFoldDB" id="A0A507AS67"/>
<dbReference type="InParanoid" id="A0A507AS67"/>
<dbReference type="GO" id="GO:0004439">
    <property type="term" value="F:phosphatidylinositol-4,5-bisphosphate 5-phosphatase activity"/>
    <property type="evidence" value="ECO:0007669"/>
    <property type="project" value="TreeGrafter"/>
</dbReference>
<protein>
    <recommendedName>
        <fullName evidence="2">Inositol polyphosphate-related phosphatase domain-containing protein</fullName>
    </recommendedName>
</protein>
<comment type="caution">
    <text evidence="3">The sequence shown here is derived from an EMBL/GenBank/DDBJ whole genome shotgun (WGS) entry which is preliminary data.</text>
</comment>
<keyword evidence="4" id="KW-1185">Reference proteome</keyword>
<dbReference type="GeneID" id="41974169"/>
<organism evidence="3 4">
    <name type="scientific">Thyridium curvatum</name>
    <dbReference type="NCBI Taxonomy" id="1093900"/>
    <lineage>
        <taxon>Eukaryota</taxon>
        <taxon>Fungi</taxon>
        <taxon>Dikarya</taxon>
        <taxon>Ascomycota</taxon>
        <taxon>Pezizomycotina</taxon>
        <taxon>Sordariomycetes</taxon>
        <taxon>Sordariomycetidae</taxon>
        <taxon>Thyridiales</taxon>
        <taxon>Thyridiaceae</taxon>
        <taxon>Thyridium</taxon>
    </lineage>
</organism>
<dbReference type="InterPro" id="IPR036691">
    <property type="entry name" value="Endo/exonu/phosph_ase_sf"/>
</dbReference>